<dbReference type="InterPro" id="IPR044297">
    <property type="entry name" value="CSI1/2/3"/>
</dbReference>
<dbReference type="InterPro" id="IPR027417">
    <property type="entry name" value="P-loop_NTPase"/>
</dbReference>
<evidence type="ECO:0000313" key="5">
    <source>
        <dbReference type="Proteomes" id="UP000604825"/>
    </source>
</evidence>
<dbReference type="Gene3D" id="2.60.40.150">
    <property type="entry name" value="C2 domain"/>
    <property type="match status" value="1"/>
</dbReference>
<dbReference type="GO" id="GO:0051211">
    <property type="term" value="P:anisotropic cell growth"/>
    <property type="evidence" value="ECO:0007669"/>
    <property type="project" value="InterPro"/>
</dbReference>
<dbReference type="SMART" id="SM00185">
    <property type="entry name" value="ARM"/>
    <property type="match status" value="20"/>
</dbReference>
<evidence type="ECO:0000313" key="4">
    <source>
        <dbReference type="EMBL" id="CAD6254429.1"/>
    </source>
</evidence>
<feature type="domain" description="C2" evidence="3">
    <location>
        <begin position="1991"/>
        <end position="2108"/>
    </location>
</feature>
<gene>
    <name evidence="4" type="ORF">NCGR_LOCUS38033</name>
</gene>
<dbReference type="InterPro" id="IPR002182">
    <property type="entry name" value="NB-ARC"/>
</dbReference>
<dbReference type="InterPro" id="IPR011989">
    <property type="entry name" value="ARM-like"/>
</dbReference>
<dbReference type="InterPro" id="IPR016024">
    <property type="entry name" value="ARM-type_fold"/>
</dbReference>
<feature type="repeat" description="ARM" evidence="1">
    <location>
        <begin position="264"/>
        <end position="307"/>
    </location>
</feature>
<dbReference type="SUPFAM" id="SSF49562">
    <property type="entry name" value="C2 domain (Calcium/lipid-binding domain, CaLB)"/>
    <property type="match status" value="1"/>
</dbReference>
<dbReference type="EMBL" id="CAJGYO010000009">
    <property type="protein sequence ID" value="CAD6254429.1"/>
    <property type="molecule type" value="Genomic_DNA"/>
</dbReference>
<dbReference type="InterPro" id="IPR000008">
    <property type="entry name" value="C2_dom"/>
</dbReference>
<dbReference type="Pfam" id="PF00931">
    <property type="entry name" value="NB-ARC"/>
    <property type="match status" value="1"/>
</dbReference>
<dbReference type="Proteomes" id="UP000604825">
    <property type="component" value="Unassembled WGS sequence"/>
</dbReference>
<dbReference type="Gene3D" id="3.40.50.300">
    <property type="entry name" value="P-loop containing nucleotide triphosphate hydrolases"/>
    <property type="match status" value="1"/>
</dbReference>
<dbReference type="PROSITE" id="PS50004">
    <property type="entry name" value="C2"/>
    <property type="match status" value="1"/>
</dbReference>
<protein>
    <recommendedName>
        <fullName evidence="3">C2 domain-containing protein</fullName>
    </recommendedName>
</protein>
<dbReference type="InterPro" id="IPR000225">
    <property type="entry name" value="Armadillo"/>
</dbReference>
<dbReference type="GO" id="GO:0010330">
    <property type="term" value="C:cellulose synthase complex"/>
    <property type="evidence" value="ECO:0007669"/>
    <property type="project" value="InterPro"/>
</dbReference>
<feature type="region of interest" description="Disordered" evidence="2">
    <location>
        <begin position="1"/>
        <end position="41"/>
    </location>
</feature>
<comment type="caution">
    <text evidence="4">The sequence shown here is derived from an EMBL/GenBank/DDBJ whole genome shotgun (WGS) entry which is preliminary data.</text>
</comment>
<feature type="region of interest" description="Disordered" evidence="2">
    <location>
        <begin position="2172"/>
        <end position="2191"/>
    </location>
</feature>
<sequence>MANFNSSEPRDSREPTSPAPSTSSSISREKGDLAEVDDPESAMSTVARLLEDLHASMVSPSGKEATTRRLLELARAKKEARILIGSHSQAMPLLLISTLRVGSSAAKVNAAALLSALCKEEDLRVRVLLGGCIPPLISLLKSESAEAKKAAAEAIYEVSSGGLSDDHIGRKIFVTEGVVPTLWDLLNPRSRQDRVVEGFVTGALRNLCGDKDGYWKATLEAGGVEIITGLLSSKNTASQSNAASLLARFISAFGDSIPKVIDAGAVKALLHLLNRDNIISVRESAADALEALSSKSSIAKKAVVDAGGLPILIGAVVAPSKECMQGETCHSLQSHAVRALSNICGGTTSLLLYLGELCQAPRSPVPLADILGALAYSLMVFDGCDGKSFDPVEIENTLVVLLKSHDSKLDRILEALASLYGNDCLSDRLDHSNSKKVLVGLITMAPADVQEHLVRALTSLCCDGVGIWEALGKREGVQLLISLLGLSSEQQQEYAVSLLAILSDEVDDSKWAITAAGGIPPLVQLLETGSQKAKEDAAYIMWNMCSDSDDIRACIESAGAVLALIWLLKSGSPRGQEASVKALKKLIRSADSATINQLLALLLSDSLSSKAHVITVLGHVLVLAPQRALIQSGAPANKGLRSLVLVLESSNEETQEIAATVLADIFTMRQDICDVLAIDEIVQPCMKLLTSGNQVIATQSARALGALSCSASSMSKNKMSCLTEGDVRPLIEMAKTSSIDVAETAFAALANLLSDAQIAKEALDDNIVLALTRVLKEGSLEGKISASRSLRQLVNQFPLSEVLPDYSQCCFIIHALLVCLSGINLDNVTNLEPLDVLTLMATTKEGSHYSPPLCTGFLEFPESLEPLVRCVSIGLPPVQDKSIQILASLCQGRPSLLGEYLNRSQGCITSLANRVIESNDMEIRISSAVILISAMRDSREQSIDVLEASKLLKNLISALIDMLKQRSSLTSLDIEIWKPCTEKSLLSYEQDVLSVPELGKVSEETVALWLLSLICSHHGRSKYTVMELNGVDAVSDRLASYTANRQEQYEDSENIWTCALLLATLFQDSVVVQSSEITRTIPSLASLLKSDDIIGKYFAAQALASLVSTGSRGIQLAIANSGAVLGAVALIGQVESDMPNLVTMAREFKLADNPSQIILRSLFELEDVCTGASARRSIPLLVDLLKPMPDRPGAPLIALHLLTQLAEGSEANKVAMAEAGALDALTKYLSLSPQGSTETTITNLLGILYSNPDLLYHESSRSTSNQLVAVLRLGSRSSRLSAVRTLQKLFDAENIRDTEVARQAIQPLLDMLGSGTEIEQQATLGALIKLSAGTISKDSAMFDVVGNTIENLYKILSFSSSLELKKDAAQLCYILFENSTVRASPIATECLQPLISLMTSGSSLAIEPAVCALNRLLDEDYNAEVAATSEVIDLLVSFVPGTNYQLSEACIGALIKLGKDRPNCKLDMVKAGIIEHALDMILDVPVSVSSSIAELLRILTNNSGIAKSSAAAKMVEPLFLLLRCPDVTMWDQHSALQALVNILEKPQSLAALKLTPSQIIEPLISFLESPSQAIQQLGTEVLSHLLEQEHFQQDITTKNAVVPLVQLAGIGILSLQQTAVKALENISQSWPKAVADAGGIFELSKVIVQDDPQPSQALWESAALVLCNVLRYNSDNYVKVSMAVLVRLLNSTMESTVTIALSALLVQEKSSSRRAVAMAEAGAVRALLELLKSHRCEESAARLLEALINNSRVRETKVAKYAIAPLSQYLLDPQSKNQLAKFLVTLALGDIFQHEALARASDSVSACRALVSLLEDQPTDDMTTVAICALQSLVMHSRTNRRAVAEAGGILVVQELLLSPNVDISGQAALLIKYLFSNHTLQEYVSNELIRSLTAALERELLSTSTINEIILKSIYVIFSNFKKVRFSEAATLCIPHLVCALKDGNEAAQESVLDTLCLLKESWPQMNEDIAKAQSLISAEAIPVLQMLMKTCPPSFHERADSLLHCLPGCLTVTIIRGNNLKQTMGGTNAFCCLQIGNGPPRQTKVVNHSICPAWNEGFTWLFDVAPKGQKLYIICKSKNTFGKSTLGRVTIQIDKVVTEGVYSGFFSLSHDGGRLGIVSLAAVTGFGPRHKQSWCRLLPWRIPRMMRDRRHVAKQMKLLRAKVEDVSHRKRRYRLTEGGGSSSSNTAASSAGDTAAASAAAAMFGFGINQARCVVSELKQLSADQIIYAFYKESSQDIAHSAESTSTSMLPTSEIQEDQHKDTDGKMMVENMTAGVIAVWGMDGIGKTTLVTDVYERIKLNDKFTKHAFVTLFRPFKLQELLRSIAIQLDAVIRKEGLNILGAEEARELFIKTVFKKTIDLNKEYHELVEPAKSILNKRDGLPLAIVTIGSFLGKQIHHNLGWNVDKKFTARDTFNTPVPLRIHQIL</sequence>
<dbReference type="GO" id="GO:0043531">
    <property type="term" value="F:ADP binding"/>
    <property type="evidence" value="ECO:0007669"/>
    <property type="project" value="InterPro"/>
</dbReference>
<feature type="repeat" description="ARM" evidence="1">
    <location>
        <begin position="517"/>
        <end position="559"/>
    </location>
</feature>
<organism evidence="4 5">
    <name type="scientific">Miscanthus lutarioriparius</name>
    <dbReference type="NCBI Taxonomy" id="422564"/>
    <lineage>
        <taxon>Eukaryota</taxon>
        <taxon>Viridiplantae</taxon>
        <taxon>Streptophyta</taxon>
        <taxon>Embryophyta</taxon>
        <taxon>Tracheophyta</taxon>
        <taxon>Spermatophyta</taxon>
        <taxon>Magnoliopsida</taxon>
        <taxon>Liliopsida</taxon>
        <taxon>Poales</taxon>
        <taxon>Poaceae</taxon>
        <taxon>PACMAD clade</taxon>
        <taxon>Panicoideae</taxon>
        <taxon>Andropogonodae</taxon>
        <taxon>Andropogoneae</taxon>
        <taxon>Saccharinae</taxon>
        <taxon>Miscanthus</taxon>
    </lineage>
</organism>
<proteinExistence type="predicted"/>
<dbReference type="SMART" id="SM00239">
    <property type="entry name" value="C2"/>
    <property type="match status" value="1"/>
</dbReference>
<dbReference type="GO" id="GO:2001006">
    <property type="term" value="P:regulation of cellulose biosynthetic process"/>
    <property type="evidence" value="ECO:0007669"/>
    <property type="project" value="InterPro"/>
</dbReference>
<dbReference type="PANTHER" id="PTHR46369">
    <property type="entry name" value="PROTEIN CELLULOSE SYNTHASE INTERACTIVE 1"/>
    <property type="match status" value="1"/>
</dbReference>
<name>A0A811QCF4_9POAL</name>
<dbReference type="PANTHER" id="PTHR46369:SF1">
    <property type="entry name" value="PROTEIN CELLULOSE SYNTHASE INTERACTIVE 3"/>
    <property type="match status" value="1"/>
</dbReference>
<feature type="compositionally biased region" description="Low complexity" evidence="2">
    <location>
        <begin position="15"/>
        <end position="26"/>
    </location>
</feature>
<dbReference type="Gene3D" id="1.25.10.10">
    <property type="entry name" value="Leucine-rich Repeat Variant"/>
    <property type="match status" value="8"/>
</dbReference>
<dbReference type="SUPFAM" id="SSF52540">
    <property type="entry name" value="P-loop containing nucleoside triphosphate hydrolases"/>
    <property type="match status" value="1"/>
</dbReference>
<reference evidence="4" key="1">
    <citation type="submission" date="2020-10" db="EMBL/GenBank/DDBJ databases">
        <authorList>
            <person name="Han B."/>
            <person name="Lu T."/>
            <person name="Zhao Q."/>
            <person name="Huang X."/>
            <person name="Zhao Y."/>
        </authorList>
    </citation>
    <scope>NUCLEOTIDE SEQUENCE</scope>
</reference>
<dbReference type="SUPFAM" id="SSF48371">
    <property type="entry name" value="ARM repeat"/>
    <property type="match status" value="6"/>
</dbReference>
<keyword evidence="5" id="KW-1185">Reference proteome</keyword>
<accession>A0A811QCF4</accession>
<dbReference type="GO" id="GO:0008017">
    <property type="term" value="F:microtubule binding"/>
    <property type="evidence" value="ECO:0007669"/>
    <property type="project" value="InterPro"/>
</dbReference>
<dbReference type="InterPro" id="IPR035892">
    <property type="entry name" value="C2_domain_sf"/>
</dbReference>
<dbReference type="CDD" id="cd00030">
    <property type="entry name" value="C2"/>
    <property type="match status" value="1"/>
</dbReference>
<evidence type="ECO:0000256" key="2">
    <source>
        <dbReference type="SAM" id="MobiDB-lite"/>
    </source>
</evidence>
<evidence type="ECO:0000256" key="1">
    <source>
        <dbReference type="PROSITE-ProRule" id="PRU00259"/>
    </source>
</evidence>
<dbReference type="PROSITE" id="PS50176">
    <property type="entry name" value="ARM_REPEAT"/>
    <property type="match status" value="2"/>
</dbReference>
<dbReference type="OrthoDB" id="7537227at2759"/>
<dbReference type="Pfam" id="PF00514">
    <property type="entry name" value="Arm"/>
    <property type="match status" value="1"/>
</dbReference>
<dbReference type="Pfam" id="PF00168">
    <property type="entry name" value="C2"/>
    <property type="match status" value="1"/>
</dbReference>
<evidence type="ECO:0000259" key="3">
    <source>
        <dbReference type="PROSITE" id="PS50004"/>
    </source>
</evidence>